<evidence type="ECO:0000259" key="1">
    <source>
        <dbReference type="Pfam" id="PF13737"/>
    </source>
</evidence>
<dbReference type="EMBL" id="QBMC01000179">
    <property type="protein sequence ID" value="PZO11533.1"/>
    <property type="molecule type" value="Genomic_DNA"/>
</dbReference>
<name>A0A2W4TRV2_9CYAN</name>
<feature type="domain" description="Transposase DDE" evidence="1">
    <location>
        <begin position="2"/>
        <end position="69"/>
    </location>
</feature>
<organism evidence="2 3">
    <name type="scientific">Leptolyngbya foveolarum</name>
    <dbReference type="NCBI Taxonomy" id="47253"/>
    <lineage>
        <taxon>Bacteria</taxon>
        <taxon>Bacillati</taxon>
        <taxon>Cyanobacteriota</taxon>
        <taxon>Cyanophyceae</taxon>
        <taxon>Leptolyngbyales</taxon>
        <taxon>Leptolyngbyaceae</taxon>
        <taxon>Leptolyngbya group</taxon>
        <taxon>Leptolyngbya</taxon>
    </lineage>
</organism>
<dbReference type="InterPro" id="IPR025668">
    <property type="entry name" value="Tnp_DDE_dom"/>
</dbReference>
<evidence type="ECO:0000313" key="3">
    <source>
        <dbReference type="Proteomes" id="UP000249354"/>
    </source>
</evidence>
<gene>
    <name evidence="2" type="ORF">DCF25_19210</name>
</gene>
<accession>A0A2W4TRV2</accession>
<protein>
    <recommendedName>
        <fullName evidence="1">Transposase DDE domain-containing protein</fullName>
    </recommendedName>
</protein>
<dbReference type="AlphaFoldDB" id="A0A2W4TRV2"/>
<comment type="caution">
    <text evidence="2">The sequence shown here is derived from an EMBL/GenBank/DDBJ whole genome shotgun (WGS) entry which is preliminary data.</text>
</comment>
<dbReference type="Pfam" id="PF13737">
    <property type="entry name" value="DDE_Tnp_1_5"/>
    <property type="match status" value="1"/>
</dbReference>
<evidence type="ECO:0000313" key="2">
    <source>
        <dbReference type="EMBL" id="PZO11533.1"/>
    </source>
</evidence>
<proteinExistence type="predicted"/>
<sequence length="97" mass="10719">MKQRGSLTFWLDEAVLSTGLVETPSGARGARQTYSDVAIETFETLKVVYRQAGRQTEGLLGSWFELMNVAGLRVVWGVVTGFLGVHNEAPTRKYVRG</sequence>
<reference evidence="2 3" key="2">
    <citation type="submission" date="2018-06" db="EMBL/GenBank/DDBJ databases">
        <title>Metagenomic assembly of (sub)arctic Cyanobacteria and their associated microbiome from non-axenic cultures.</title>
        <authorList>
            <person name="Baurain D."/>
        </authorList>
    </citation>
    <scope>NUCLEOTIDE SEQUENCE [LARGE SCALE GENOMIC DNA]</scope>
    <source>
        <strain evidence="2">ULC129bin1</strain>
    </source>
</reference>
<reference evidence="3" key="1">
    <citation type="submission" date="2018-04" db="EMBL/GenBank/DDBJ databases">
        <authorList>
            <person name="Cornet L."/>
        </authorList>
    </citation>
    <scope>NUCLEOTIDE SEQUENCE [LARGE SCALE GENOMIC DNA]</scope>
</reference>
<dbReference type="Proteomes" id="UP000249354">
    <property type="component" value="Unassembled WGS sequence"/>
</dbReference>